<comment type="caution">
    <text evidence="2">The sequence shown here is derived from an EMBL/GenBank/DDBJ whole genome shotgun (WGS) entry which is preliminary data.</text>
</comment>
<dbReference type="EMBL" id="AATQ01000008">
    <property type="protein sequence ID" value="EAU47190.1"/>
    <property type="molecule type" value="Genomic_DNA"/>
</dbReference>
<dbReference type="HOGENOM" id="CLU_053002_0_2_5"/>
<dbReference type="GO" id="GO:0047661">
    <property type="term" value="F:amino-acid racemase activity"/>
    <property type="evidence" value="ECO:0007669"/>
    <property type="project" value="InterPro"/>
</dbReference>
<dbReference type="Gene3D" id="3.40.50.12500">
    <property type="match status" value="1"/>
</dbReference>
<dbReference type="Proteomes" id="UP000006230">
    <property type="component" value="Unassembled WGS sequence"/>
</dbReference>
<dbReference type="STRING" id="314265.R2601_05688"/>
<dbReference type="AlphaFoldDB" id="Q0FSR3"/>
<reference evidence="2 3" key="1">
    <citation type="journal article" date="2010" name="J. Bacteriol.">
        <title>Genome sequences of Pelagibaca bermudensis HTCC2601T and Maritimibacter alkaliphilus HTCC2654T, the type strains of two marine Roseobacter genera.</title>
        <authorList>
            <person name="Thrash J.C."/>
            <person name="Cho J.C."/>
            <person name="Ferriera S."/>
            <person name="Johnson J."/>
            <person name="Vergin K.L."/>
            <person name="Giovannoni S.J."/>
        </authorList>
    </citation>
    <scope>NUCLEOTIDE SEQUENCE [LARGE SCALE GENOMIC DNA]</scope>
    <source>
        <strain evidence="3">DSM 26914 / JCM 13377 / KCTC 12554 / HTCC2601</strain>
    </source>
</reference>
<dbReference type="InterPro" id="IPR015942">
    <property type="entry name" value="Asp/Glu/hydantoin_racemase"/>
</dbReference>
<dbReference type="Pfam" id="PF01177">
    <property type="entry name" value="Asp_Glu_race"/>
    <property type="match status" value="1"/>
</dbReference>
<sequence>MTVLLMNPNSCRETTQTMCRIAGGVLGDVPSGWTADAGPLLLTSPEALDAAAACVATVRVPADAQAVIVAAFGDPGAGALQRRIPVPVIGIGAAAARACGRAGARFAVATTTPALRGRIDSLMAAGRGGYLGCFLAEGDPVELMASEDTLDRGLLAAVERAALAGAERVIIGGGPLGAAAERLSQVSPVRLVNPLRAAAEEVLGHLAAAQTAHMA</sequence>
<evidence type="ECO:0000313" key="3">
    <source>
        <dbReference type="Proteomes" id="UP000006230"/>
    </source>
</evidence>
<gene>
    <name evidence="2" type="ORF">R2601_05688</name>
</gene>
<accession>Q0FSR3</accession>
<proteinExistence type="inferred from homology"/>
<evidence type="ECO:0000256" key="1">
    <source>
        <dbReference type="ARBA" id="ARBA00038414"/>
    </source>
</evidence>
<evidence type="ECO:0000313" key="2">
    <source>
        <dbReference type="EMBL" id="EAU47190.1"/>
    </source>
</evidence>
<dbReference type="InterPro" id="IPR053714">
    <property type="entry name" value="Iso_Racemase_Enz_sf"/>
</dbReference>
<dbReference type="eggNOG" id="COG4126">
    <property type="taxonomic scope" value="Bacteria"/>
</dbReference>
<name>Q0FSR3_SALBH</name>
<dbReference type="RefSeq" id="WP_007802930.1">
    <property type="nucleotide sequence ID" value="NZ_DS022277.1"/>
</dbReference>
<keyword evidence="3" id="KW-1185">Reference proteome</keyword>
<protein>
    <recommendedName>
        <fullName evidence="4">Asp/Glu racemase</fullName>
    </recommendedName>
</protein>
<evidence type="ECO:0008006" key="4">
    <source>
        <dbReference type="Google" id="ProtNLM"/>
    </source>
</evidence>
<organism evidence="2 3">
    <name type="scientific">Salipiger bermudensis (strain DSM 26914 / JCM 13377 / KCTC 12554 / HTCC2601)</name>
    <name type="common">Pelagibaca bermudensis</name>
    <dbReference type="NCBI Taxonomy" id="314265"/>
    <lineage>
        <taxon>Bacteria</taxon>
        <taxon>Pseudomonadati</taxon>
        <taxon>Pseudomonadota</taxon>
        <taxon>Alphaproteobacteria</taxon>
        <taxon>Rhodobacterales</taxon>
        <taxon>Roseobacteraceae</taxon>
        <taxon>Salipiger</taxon>
    </lineage>
</organism>
<comment type="similarity">
    <text evidence="1">Belongs to the HyuE racemase family.</text>
</comment>